<dbReference type="InterPro" id="IPR040079">
    <property type="entry name" value="Glutathione_S-Trfase"/>
</dbReference>
<dbReference type="SUPFAM" id="SSF52833">
    <property type="entry name" value="Thioredoxin-like"/>
    <property type="match status" value="1"/>
</dbReference>
<name>A0AAV5R5V0_PICKL</name>
<dbReference type="PIRSF" id="PIRSF037861">
    <property type="entry name" value="Prion_URE2"/>
    <property type="match status" value="1"/>
</dbReference>
<feature type="binding site" evidence="7">
    <location>
        <begin position="103"/>
        <end position="104"/>
    </location>
    <ligand>
        <name>glutathione</name>
        <dbReference type="ChEBI" id="CHEBI:57925"/>
    </ligand>
</feature>
<evidence type="ECO:0000259" key="9">
    <source>
        <dbReference type="PROSITE" id="PS50405"/>
    </source>
</evidence>
<evidence type="ECO:0000259" key="8">
    <source>
        <dbReference type="PROSITE" id="PS50404"/>
    </source>
</evidence>
<dbReference type="InterPro" id="IPR017298">
    <property type="entry name" value="Ure2"/>
</dbReference>
<dbReference type="Proteomes" id="UP001378960">
    <property type="component" value="Unassembled WGS sequence"/>
</dbReference>
<keyword evidence="10" id="KW-0575">Peroxidase</keyword>
<dbReference type="GO" id="GO:0008104">
    <property type="term" value="P:intracellular protein localization"/>
    <property type="evidence" value="ECO:0007669"/>
    <property type="project" value="UniProtKB-ARBA"/>
</dbReference>
<dbReference type="GO" id="GO:0004601">
    <property type="term" value="F:peroxidase activity"/>
    <property type="evidence" value="ECO:0007669"/>
    <property type="project" value="UniProtKB-KW"/>
</dbReference>
<evidence type="ECO:0000256" key="4">
    <source>
        <dbReference type="ARBA" id="ARBA00058785"/>
    </source>
</evidence>
<dbReference type="GO" id="GO:0042128">
    <property type="term" value="P:nitrate assimilation"/>
    <property type="evidence" value="ECO:0007669"/>
    <property type="project" value="UniProtKB-KW"/>
</dbReference>
<dbReference type="FunFam" id="1.20.1050.10:FF:000034">
    <property type="entry name" value="Transcriptional regulator URE2"/>
    <property type="match status" value="1"/>
</dbReference>
<dbReference type="PROSITE" id="PS50405">
    <property type="entry name" value="GST_CTER"/>
    <property type="match status" value="1"/>
</dbReference>
<organism evidence="10 11">
    <name type="scientific">Pichia kluyveri</name>
    <name type="common">Yeast</name>
    <dbReference type="NCBI Taxonomy" id="36015"/>
    <lineage>
        <taxon>Eukaryota</taxon>
        <taxon>Fungi</taxon>
        <taxon>Dikarya</taxon>
        <taxon>Ascomycota</taxon>
        <taxon>Saccharomycotina</taxon>
        <taxon>Pichiomycetes</taxon>
        <taxon>Pichiales</taxon>
        <taxon>Pichiaceae</taxon>
        <taxon>Pichia</taxon>
    </lineage>
</organism>
<dbReference type="SUPFAM" id="SSF47616">
    <property type="entry name" value="GST C-terminal domain-like"/>
    <property type="match status" value="1"/>
</dbReference>
<comment type="function">
    <text evidence="4">Plays an important role in the cellular response to the nitrogen source. URE2 gene plays a major part in the repression of GLN1 and GDH2 genes by glutamine, and is required for the inactivation of glutamine synthetase. URE2 gene product may catalytically inactivate GLN3 in response to an increase in the intracellular concentration of glutamine.</text>
</comment>
<keyword evidence="10" id="KW-0560">Oxidoreductase</keyword>
<keyword evidence="11" id="KW-1185">Reference proteome</keyword>
<evidence type="ECO:0000256" key="3">
    <source>
        <dbReference type="ARBA" id="ARBA00023063"/>
    </source>
</evidence>
<gene>
    <name evidence="10" type="ORF">DAPK24_033630</name>
</gene>
<feature type="binding site" evidence="7">
    <location>
        <position position="90"/>
    </location>
    <ligand>
        <name>glutathione</name>
        <dbReference type="ChEBI" id="CHEBI:57925"/>
    </ligand>
</feature>
<dbReference type="Pfam" id="PF00043">
    <property type="entry name" value="GST_C"/>
    <property type="match status" value="1"/>
</dbReference>
<dbReference type="EMBL" id="BTGB01000004">
    <property type="protein sequence ID" value="GMM46788.1"/>
    <property type="molecule type" value="Genomic_DNA"/>
</dbReference>
<dbReference type="InterPro" id="IPR004045">
    <property type="entry name" value="Glutathione_S-Trfase_N"/>
</dbReference>
<dbReference type="Gene3D" id="3.40.30.10">
    <property type="entry name" value="Glutaredoxin"/>
    <property type="match status" value="1"/>
</dbReference>
<feature type="domain" description="GST N-terminal" evidence="8">
    <location>
        <begin position="51"/>
        <end position="151"/>
    </location>
</feature>
<feature type="binding site" evidence="7">
    <location>
        <position position="63"/>
    </location>
    <ligand>
        <name>glutathione</name>
        <dbReference type="ChEBI" id="CHEBI:57925"/>
    </ligand>
</feature>
<sequence length="322" mass="37158">MDTFRSDPHVSNLSSGLRNIHLNEETVEPLNNDLNNISELNLFFNNPPPNDGFSLITHRSAPNGFKIAIILSELNYKYQTIHLDFNKNDHRLPQFLQLNPNGRVPALIDHRANINSNVRIRNNNENSNNQISLWESGSIITYLCNKKLQELNEINNSSGTNNKDNNEIEIWSNNLIEQSQILSWLFFQTSGHAPMIGQALHFRYFHSINLPSAINRYTDEVRRVYGVLEMALSERRESLIMELDSENAESYSMGLTPLSQSRYFDSPVWLVGDRCTVADLCFVPWNYVVDKIGIDLKGEFPEVYKWTKRMMRRPAVIRALTE</sequence>
<dbReference type="InterPro" id="IPR004046">
    <property type="entry name" value="GST_C"/>
</dbReference>
<keyword evidence="3 6" id="KW-0534">Nitrate assimilation</keyword>
<comment type="caution">
    <text evidence="10">The sequence shown here is derived from an EMBL/GenBank/DDBJ whole genome shotgun (WGS) entry which is preliminary data.</text>
</comment>
<dbReference type="Pfam" id="PF02798">
    <property type="entry name" value="GST_N"/>
    <property type="match status" value="1"/>
</dbReference>
<evidence type="ECO:0000256" key="1">
    <source>
        <dbReference type="ARBA" id="ARBA00007409"/>
    </source>
</evidence>
<dbReference type="PANTHER" id="PTHR44051:SF3">
    <property type="entry name" value="TRANSCRIPTIONAL REGULATOR URE2"/>
    <property type="match status" value="1"/>
</dbReference>
<dbReference type="GO" id="GO:0003714">
    <property type="term" value="F:transcription corepressor activity"/>
    <property type="evidence" value="ECO:0007669"/>
    <property type="project" value="InterPro"/>
</dbReference>
<dbReference type="CDD" id="cd10293">
    <property type="entry name" value="GST_C_Ure2p"/>
    <property type="match status" value="1"/>
</dbReference>
<protein>
    <recommendedName>
        <fullName evidence="5 6">Protein URE2</fullName>
    </recommendedName>
</protein>
<comment type="similarity">
    <text evidence="1 6">Belongs to the GST superfamily.</text>
</comment>
<dbReference type="SFLD" id="SFLDG00358">
    <property type="entry name" value="Main_(cytGST)"/>
    <property type="match status" value="1"/>
</dbReference>
<comment type="subunit">
    <text evidence="2 6">Homodimer.</text>
</comment>
<feature type="binding site" evidence="7">
    <location>
        <begin position="135"/>
        <end position="136"/>
    </location>
    <ligand>
        <name>glutathione</name>
        <dbReference type="ChEBI" id="CHEBI:57925"/>
    </ligand>
</feature>
<dbReference type="InterPro" id="IPR036249">
    <property type="entry name" value="Thioredoxin-like_sf"/>
</dbReference>
<evidence type="ECO:0000313" key="11">
    <source>
        <dbReference type="Proteomes" id="UP001378960"/>
    </source>
</evidence>
<accession>A0AAV5R5V0</accession>
<dbReference type="AlphaFoldDB" id="A0AAV5R5V0"/>
<dbReference type="PANTHER" id="PTHR44051">
    <property type="entry name" value="GLUTATHIONE S-TRANSFERASE-RELATED"/>
    <property type="match status" value="1"/>
</dbReference>
<dbReference type="InterPro" id="IPR036282">
    <property type="entry name" value="Glutathione-S-Trfase_C_sf"/>
</dbReference>
<evidence type="ECO:0000313" key="10">
    <source>
        <dbReference type="EMBL" id="GMM46788.1"/>
    </source>
</evidence>
<proteinExistence type="inferred from homology"/>
<dbReference type="SFLD" id="SFLDS00019">
    <property type="entry name" value="Glutathione_Transferase_(cytos"/>
    <property type="match status" value="1"/>
</dbReference>
<reference evidence="10 11" key="1">
    <citation type="journal article" date="2023" name="Elife">
        <title>Identification of key yeast species and microbe-microbe interactions impacting larval growth of Drosophila in the wild.</title>
        <authorList>
            <person name="Mure A."/>
            <person name="Sugiura Y."/>
            <person name="Maeda R."/>
            <person name="Honda K."/>
            <person name="Sakurai N."/>
            <person name="Takahashi Y."/>
            <person name="Watada M."/>
            <person name="Katoh T."/>
            <person name="Gotoh A."/>
            <person name="Gotoh Y."/>
            <person name="Taniguchi I."/>
            <person name="Nakamura K."/>
            <person name="Hayashi T."/>
            <person name="Katayama T."/>
            <person name="Uemura T."/>
            <person name="Hattori Y."/>
        </authorList>
    </citation>
    <scope>NUCLEOTIDE SEQUENCE [LARGE SCALE GENOMIC DNA]</scope>
    <source>
        <strain evidence="10 11">PK-24</strain>
    </source>
</reference>
<dbReference type="InterPro" id="IPR010987">
    <property type="entry name" value="Glutathione-S-Trfase_C-like"/>
</dbReference>
<evidence type="ECO:0000256" key="7">
    <source>
        <dbReference type="PIRSR" id="PIRSR037861-1"/>
    </source>
</evidence>
<dbReference type="Gene3D" id="1.20.1050.10">
    <property type="match status" value="1"/>
</dbReference>
<evidence type="ECO:0000256" key="5">
    <source>
        <dbReference type="ARBA" id="ARBA00074210"/>
    </source>
</evidence>
<evidence type="ECO:0000256" key="6">
    <source>
        <dbReference type="PIRNR" id="PIRNR037861"/>
    </source>
</evidence>
<dbReference type="GO" id="GO:0006808">
    <property type="term" value="P:regulation of nitrogen utilization"/>
    <property type="evidence" value="ECO:0007669"/>
    <property type="project" value="InterPro"/>
</dbReference>
<evidence type="ECO:0000256" key="2">
    <source>
        <dbReference type="ARBA" id="ARBA00011738"/>
    </source>
</evidence>
<feature type="domain" description="GST C-terminal" evidence="9">
    <location>
        <begin position="174"/>
        <end position="322"/>
    </location>
</feature>
<dbReference type="PROSITE" id="PS50404">
    <property type="entry name" value="GST_NTER"/>
    <property type="match status" value="1"/>
</dbReference>